<dbReference type="EMBL" id="UZAG01020430">
    <property type="protein sequence ID" value="VDO46728.1"/>
    <property type="molecule type" value="Genomic_DNA"/>
</dbReference>
<gene>
    <name evidence="1" type="ORF">BTMF_LOCUS13748</name>
</gene>
<reference evidence="1 2" key="2">
    <citation type="submission" date="2018-11" db="EMBL/GenBank/DDBJ databases">
        <authorList>
            <consortium name="Pathogen Informatics"/>
        </authorList>
    </citation>
    <scope>NUCLEOTIDE SEQUENCE [LARGE SCALE GENOMIC DNA]</scope>
</reference>
<evidence type="ECO:0000313" key="3">
    <source>
        <dbReference type="WBParaSite" id="BTMF_0001576001-mRNA-1"/>
    </source>
</evidence>
<dbReference type="AlphaFoldDB" id="A0A0R3R6W2"/>
<reference evidence="3" key="1">
    <citation type="submission" date="2017-02" db="UniProtKB">
        <authorList>
            <consortium name="WormBaseParasite"/>
        </authorList>
    </citation>
    <scope>IDENTIFICATION</scope>
</reference>
<dbReference type="Proteomes" id="UP000280834">
    <property type="component" value="Unassembled WGS sequence"/>
</dbReference>
<proteinExistence type="predicted"/>
<evidence type="ECO:0000313" key="2">
    <source>
        <dbReference type="Proteomes" id="UP000280834"/>
    </source>
</evidence>
<protein>
    <submittedName>
        <fullName evidence="3">Secreted protein</fullName>
    </submittedName>
</protein>
<name>A0A0R3R6W2_9BILA</name>
<organism evidence="3">
    <name type="scientific">Brugia timori</name>
    <dbReference type="NCBI Taxonomy" id="42155"/>
    <lineage>
        <taxon>Eukaryota</taxon>
        <taxon>Metazoa</taxon>
        <taxon>Ecdysozoa</taxon>
        <taxon>Nematoda</taxon>
        <taxon>Chromadorea</taxon>
        <taxon>Rhabditida</taxon>
        <taxon>Spirurina</taxon>
        <taxon>Spiruromorpha</taxon>
        <taxon>Filarioidea</taxon>
        <taxon>Onchocercidae</taxon>
        <taxon>Brugia</taxon>
    </lineage>
</organism>
<dbReference type="WBParaSite" id="BTMF_0001576001-mRNA-1">
    <property type="protein sequence ID" value="BTMF_0001576001-mRNA-1"/>
    <property type="gene ID" value="BTMF_0001576001"/>
</dbReference>
<sequence length="79" mass="8804">MSHDHPLGLARFKRSGSSFFSICTVRPVRDTFVKFVGSFFKLREATNEDAAVCSNFEDCIQNSLYSSSVVRTFDSAPTS</sequence>
<keyword evidence="2" id="KW-1185">Reference proteome</keyword>
<accession>A0A0R3R6W2</accession>
<evidence type="ECO:0000313" key="1">
    <source>
        <dbReference type="EMBL" id="VDO46728.1"/>
    </source>
</evidence>